<feature type="compositionally biased region" description="Basic and acidic residues" evidence="1">
    <location>
        <begin position="1"/>
        <end position="10"/>
    </location>
</feature>
<organism evidence="2 3">
    <name type="scientific">Brassica cretica</name>
    <name type="common">Mustard</name>
    <dbReference type="NCBI Taxonomy" id="69181"/>
    <lineage>
        <taxon>Eukaryota</taxon>
        <taxon>Viridiplantae</taxon>
        <taxon>Streptophyta</taxon>
        <taxon>Embryophyta</taxon>
        <taxon>Tracheophyta</taxon>
        <taxon>Spermatophyta</taxon>
        <taxon>Magnoliopsida</taxon>
        <taxon>eudicotyledons</taxon>
        <taxon>Gunneridae</taxon>
        <taxon>Pentapetalae</taxon>
        <taxon>rosids</taxon>
        <taxon>malvids</taxon>
        <taxon>Brassicales</taxon>
        <taxon>Brassicaceae</taxon>
        <taxon>Brassiceae</taxon>
        <taxon>Brassica</taxon>
    </lineage>
</organism>
<keyword evidence="3" id="KW-1185">Reference proteome</keyword>
<sequence length="109" mass="12644">MIDVNVDGKRHLYNGSKHLSGKLEDHQPPSLLQMELQNIDRFWESSRQQVHQEVVTVRDQLEKKERDPGLTSWKKKRWCVEQPNKSESQHFKDANGALNPHTCSVNSAI</sequence>
<proteinExistence type="predicted"/>
<evidence type="ECO:0000313" key="3">
    <source>
        <dbReference type="Proteomes" id="UP000266723"/>
    </source>
</evidence>
<name>A0ABQ7ET17_BRACR</name>
<dbReference type="Proteomes" id="UP000266723">
    <property type="component" value="Unassembled WGS sequence"/>
</dbReference>
<feature type="region of interest" description="Disordered" evidence="1">
    <location>
        <begin position="84"/>
        <end position="109"/>
    </location>
</feature>
<feature type="region of interest" description="Disordered" evidence="1">
    <location>
        <begin position="1"/>
        <end position="26"/>
    </location>
</feature>
<evidence type="ECO:0000313" key="2">
    <source>
        <dbReference type="EMBL" id="KAF3606211.1"/>
    </source>
</evidence>
<gene>
    <name evidence="2" type="ORF">DY000_02049766</name>
</gene>
<comment type="caution">
    <text evidence="2">The sequence shown here is derived from an EMBL/GenBank/DDBJ whole genome shotgun (WGS) entry which is preliminary data.</text>
</comment>
<reference evidence="2 3" key="1">
    <citation type="journal article" date="2020" name="BMC Genomics">
        <title>Intraspecific diversification of the crop wild relative Brassica cretica Lam. using demographic model selection.</title>
        <authorList>
            <person name="Kioukis A."/>
            <person name="Michalopoulou V.A."/>
            <person name="Briers L."/>
            <person name="Pirintsos S."/>
            <person name="Studholme D.J."/>
            <person name="Pavlidis P."/>
            <person name="Sarris P.F."/>
        </authorList>
    </citation>
    <scope>NUCLEOTIDE SEQUENCE [LARGE SCALE GENOMIC DNA]</scope>
    <source>
        <strain evidence="3">cv. PFS-1207/04</strain>
    </source>
</reference>
<accession>A0ABQ7ET17</accession>
<dbReference type="EMBL" id="QGKV02000297">
    <property type="protein sequence ID" value="KAF3606211.1"/>
    <property type="molecule type" value="Genomic_DNA"/>
</dbReference>
<protein>
    <submittedName>
        <fullName evidence="2">Uncharacterized protein</fullName>
    </submittedName>
</protein>
<evidence type="ECO:0000256" key="1">
    <source>
        <dbReference type="SAM" id="MobiDB-lite"/>
    </source>
</evidence>